<dbReference type="OrthoDB" id="91350at2759"/>
<evidence type="ECO:0000313" key="1">
    <source>
        <dbReference type="EMBL" id="TDH71638.1"/>
    </source>
</evidence>
<protein>
    <recommendedName>
        <fullName evidence="3">Chromo domain-containing protein</fullName>
    </recommendedName>
</protein>
<reference evidence="1 2" key="1">
    <citation type="journal article" date="2021" name="Genome Biol.">
        <title>AFLAP: assembly-free linkage analysis pipeline using k-mers from genome sequencing data.</title>
        <authorList>
            <person name="Fletcher K."/>
            <person name="Zhang L."/>
            <person name="Gil J."/>
            <person name="Han R."/>
            <person name="Cavanaugh K."/>
            <person name="Michelmore R."/>
        </authorList>
    </citation>
    <scope>NUCLEOTIDE SEQUENCE [LARGE SCALE GENOMIC DNA]</scope>
    <source>
        <strain evidence="1 2">SF5</strain>
    </source>
</reference>
<evidence type="ECO:0000313" key="2">
    <source>
        <dbReference type="Proteomes" id="UP000294530"/>
    </source>
</evidence>
<sequence>MLNLLRREFEIENVQRQVQSFVRACLLCKHREQQVASNHRPANFEVREFVLWSRIDPRLTASKLTVRWVGPFAVEEVKEHSFLIKNILTGSLHDVHGSQMKRFSENHLSVTDELREHVANQGLVLGVSSIDDLRYNKQQLKVSWAGLEEEESSWEPLSSMRAGGLSLGRSYLNNNAQKPEVVKYRAE</sequence>
<keyword evidence="2" id="KW-1185">Reference proteome</keyword>
<organism evidence="1 2">
    <name type="scientific">Bremia lactucae</name>
    <name type="common">Lettuce downy mildew</name>
    <dbReference type="NCBI Taxonomy" id="4779"/>
    <lineage>
        <taxon>Eukaryota</taxon>
        <taxon>Sar</taxon>
        <taxon>Stramenopiles</taxon>
        <taxon>Oomycota</taxon>
        <taxon>Peronosporomycetes</taxon>
        <taxon>Peronosporales</taxon>
        <taxon>Peronosporaceae</taxon>
        <taxon>Bremia</taxon>
    </lineage>
</organism>
<gene>
    <name evidence="1" type="ORF">CCR75_001764</name>
</gene>
<accession>A0A976IGK8</accession>
<dbReference type="EMBL" id="SHOA02000015">
    <property type="protein sequence ID" value="TDH71638.1"/>
    <property type="molecule type" value="Genomic_DNA"/>
</dbReference>
<dbReference type="RefSeq" id="XP_067821137.1">
    <property type="nucleotide sequence ID" value="XM_067959865.1"/>
</dbReference>
<evidence type="ECO:0008006" key="3">
    <source>
        <dbReference type="Google" id="ProtNLM"/>
    </source>
</evidence>
<dbReference type="GeneID" id="94345536"/>
<dbReference type="AlphaFoldDB" id="A0A976IGK8"/>
<proteinExistence type="predicted"/>
<name>A0A976IGK8_BRELC</name>
<comment type="caution">
    <text evidence="1">The sequence shown here is derived from an EMBL/GenBank/DDBJ whole genome shotgun (WGS) entry which is preliminary data.</text>
</comment>
<dbReference type="Proteomes" id="UP000294530">
    <property type="component" value="Unassembled WGS sequence"/>
</dbReference>
<dbReference type="KEGG" id="blac:94345536"/>